<evidence type="ECO:0000313" key="3">
    <source>
        <dbReference type="Proteomes" id="UP000176187"/>
    </source>
</evidence>
<dbReference type="STRING" id="1801774.A3A05_01960"/>
<reference evidence="2 3" key="1">
    <citation type="journal article" date="2016" name="Nat. Commun.">
        <title>Thousands of microbial genomes shed light on interconnected biogeochemical processes in an aquifer system.</title>
        <authorList>
            <person name="Anantharaman K."/>
            <person name="Brown C.T."/>
            <person name="Hug L.A."/>
            <person name="Sharon I."/>
            <person name="Castelle C.J."/>
            <person name="Probst A.J."/>
            <person name="Thomas B.C."/>
            <person name="Singh A."/>
            <person name="Wilkins M.J."/>
            <person name="Karaoz U."/>
            <person name="Brodie E.L."/>
            <person name="Williams K.H."/>
            <person name="Hubbard S.S."/>
            <person name="Banfield J.F."/>
        </authorList>
    </citation>
    <scope>NUCLEOTIDE SEQUENCE [LARGE SCALE GENOMIC DNA]</scope>
</reference>
<dbReference type="EMBL" id="MFUY01000009">
    <property type="protein sequence ID" value="OGI86328.1"/>
    <property type="molecule type" value="Genomic_DNA"/>
</dbReference>
<comment type="caution">
    <text evidence="2">The sequence shown here is derived from an EMBL/GenBank/DDBJ whole genome shotgun (WGS) entry which is preliminary data.</text>
</comment>
<proteinExistence type="predicted"/>
<accession>A0A1F6WWT4</accession>
<dbReference type="AlphaFoldDB" id="A0A1F6WWT4"/>
<evidence type="ECO:0000313" key="2">
    <source>
        <dbReference type="EMBL" id="OGI86328.1"/>
    </source>
</evidence>
<name>A0A1F6WWT4_9BACT</name>
<keyword evidence="1" id="KW-0812">Transmembrane</keyword>
<protein>
    <submittedName>
        <fullName evidence="2">Uncharacterized protein</fullName>
    </submittedName>
</protein>
<keyword evidence="1" id="KW-1133">Transmembrane helix</keyword>
<keyword evidence="1" id="KW-0472">Membrane</keyword>
<dbReference type="Proteomes" id="UP000176187">
    <property type="component" value="Unassembled WGS sequence"/>
</dbReference>
<feature type="transmembrane region" description="Helical" evidence="1">
    <location>
        <begin position="91"/>
        <end position="117"/>
    </location>
</feature>
<feature type="transmembrane region" description="Helical" evidence="1">
    <location>
        <begin position="138"/>
        <end position="156"/>
    </location>
</feature>
<dbReference type="Pfam" id="PF18895">
    <property type="entry name" value="T4SS_pilin"/>
    <property type="match status" value="1"/>
</dbReference>
<sequence length="175" mass="19578">MTQIFKIKNYLVLGVLVLFILIVPFFAFAQEDSYLLEGDVLYTPPPDPLVPTDRFNNIIYTTPIAYRDSPSAQPNDSLFCSLQDSPKFQDLLSYTTCIISASVIPLIFALAVAMFVWGVVQYVINSDEEAKKAKGRQFMIWGIIALAVMISVWGLVRILGTTFGIEYAIPQVKGR</sequence>
<gene>
    <name evidence="2" type="ORF">A3A05_01960</name>
</gene>
<organism evidence="2 3">
    <name type="scientific">Candidatus Nomurabacteria bacterium RIFCSPLOWO2_01_FULL_41_12</name>
    <dbReference type="NCBI Taxonomy" id="1801774"/>
    <lineage>
        <taxon>Bacteria</taxon>
        <taxon>Candidatus Nomuraibacteriota</taxon>
    </lineage>
</organism>
<dbReference type="InterPro" id="IPR043993">
    <property type="entry name" value="T4SS_pilin"/>
</dbReference>
<evidence type="ECO:0000256" key="1">
    <source>
        <dbReference type="SAM" id="Phobius"/>
    </source>
</evidence>